<keyword evidence="2" id="KW-1185">Reference proteome</keyword>
<organism evidence="1 2">
    <name type="scientific">Flavobacterium succinicans</name>
    <dbReference type="NCBI Taxonomy" id="29536"/>
    <lineage>
        <taxon>Bacteria</taxon>
        <taxon>Pseudomonadati</taxon>
        <taxon>Bacteroidota</taxon>
        <taxon>Flavobacteriia</taxon>
        <taxon>Flavobacteriales</taxon>
        <taxon>Flavobacteriaceae</taxon>
        <taxon>Flavobacterium</taxon>
    </lineage>
</organism>
<gene>
    <name evidence="1" type="ORF">FLB_11050</name>
</gene>
<dbReference type="EMBL" id="JMTM01000029">
    <property type="protein sequence ID" value="OAZ04491.1"/>
    <property type="molecule type" value="Genomic_DNA"/>
</dbReference>
<dbReference type="PATRIC" id="fig|29536.5.peg.1159"/>
<name>A0A199XTC1_9FLAO</name>
<evidence type="ECO:0000313" key="2">
    <source>
        <dbReference type="Proteomes" id="UP000093807"/>
    </source>
</evidence>
<dbReference type="Proteomes" id="UP000093807">
    <property type="component" value="Unassembled WGS sequence"/>
</dbReference>
<comment type="caution">
    <text evidence="1">The sequence shown here is derived from an EMBL/GenBank/DDBJ whole genome shotgun (WGS) entry which is preliminary data.</text>
</comment>
<evidence type="ECO:0000313" key="1">
    <source>
        <dbReference type="EMBL" id="OAZ04491.1"/>
    </source>
</evidence>
<sequence length="139" mass="16204">MNTNTKQTENLAECGNKSKPLLCDVFSFGISTKKDTLTLRKSTYKILPKIKFKRKNEKKILLEKNDIASYKINIPFEVKKVKRSRSWLGNGFQSDDINCYSEWEEEIKVYDRELLSAFIKQCFLNNGISFDGRTYQNIA</sequence>
<dbReference type="AlphaFoldDB" id="A0A199XTC1"/>
<accession>A0A199XTC1</accession>
<protein>
    <submittedName>
        <fullName evidence="1">Uncharacterized protein</fullName>
    </submittedName>
</protein>
<proteinExistence type="predicted"/>
<reference evidence="1 2" key="1">
    <citation type="submission" date="2016-06" db="EMBL/GenBank/DDBJ databases">
        <title>Draft genome sequence of Flavobacterium succinicans strain DD5b.</title>
        <authorList>
            <person name="Poehlein A."/>
            <person name="Daniel R."/>
            <person name="Simeonova D.D."/>
        </authorList>
    </citation>
    <scope>NUCLEOTIDE SEQUENCE [LARGE SCALE GENOMIC DNA]</scope>
    <source>
        <strain evidence="1 2">DD5b</strain>
    </source>
</reference>
<dbReference type="RefSeq" id="WP_064714954.1">
    <property type="nucleotide sequence ID" value="NZ_JMTM01000029.1"/>
</dbReference>